<reference evidence="1" key="1">
    <citation type="submission" date="2020-10" db="EMBL/GenBank/DDBJ databases">
        <title>New Zealand Leptospira genomics.</title>
        <authorList>
            <person name="Wilkinson D.A."/>
            <person name="Nisa S."/>
            <person name="Moinet M."/>
            <person name="Benschop J."/>
        </authorList>
    </citation>
    <scope>NUCLEOTIDE SEQUENCE</scope>
    <source>
        <strain evidence="1">ESR8</strain>
    </source>
</reference>
<evidence type="ECO:0000313" key="2">
    <source>
        <dbReference type="Proteomes" id="UP000644282"/>
    </source>
</evidence>
<dbReference type="EMBL" id="JADDXF010000497">
    <property type="protein sequence ID" value="MBE8432298.1"/>
    <property type="molecule type" value="Genomic_DNA"/>
</dbReference>
<organism evidence="1 2">
    <name type="scientific">Leptospira interrogans serovar Pomona</name>
    <dbReference type="NCBI Taxonomy" id="44276"/>
    <lineage>
        <taxon>Bacteria</taxon>
        <taxon>Pseudomonadati</taxon>
        <taxon>Spirochaetota</taxon>
        <taxon>Spirochaetia</taxon>
        <taxon>Leptospirales</taxon>
        <taxon>Leptospiraceae</taxon>
        <taxon>Leptospira</taxon>
    </lineage>
</organism>
<dbReference type="Proteomes" id="UP000644282">
    <property type="component" value="Unassembled WGS sequence"/>
</dbReference>
<gene>
    <name evidence="1" type="ORF">IQB77_21550</name>
</gene>
<accession>A0AA40WFF5</accession>
<comment type="caution">
    <text evidence="1">The sequence shown here is derived from an EMBL/GenBank/DDBJ whole genome shotgun (WGS) entry which is preliminary data.</text>
</comment>
<name>A0AA40WFF5_LEPIR</name>
<evidence type="ECO:0000313" key="1">
    <source>
        <dbReference type="EMBL" id="MBE8432298.1"/>
    </source>
</evidence>
<dbReference type="AlphaFoldDB" id="A0AA40WFF5"/>
<protein>
    <submittedName>
        <fullName evidence="1">Enoyl-CoA hydratase/isomerase family protein</fullName>
    </submittedName>
</protein>
<proteinExistence type="predicted"/>
<sequence length="82" mass="9309">SLEELRKKSLSKINVLNRIPASAMVETKRALNKETLEAAKAAPQELSELFRKQPTMIKNLLEAMKASKEKRRPSMTHEANYA</sequence>
<feature type="non-terminal residue" evidence="1">
    <location>
        <position position="1"/>
    </location>
</feature>